<dbReference type="Gene3D" id="3.30.1240.10">
    <property type="match status" value="1"/>
</dbReference>
<proteinExistence type="inferred from homology"/>
<dbReference type="GO" id="GO:0000287">
    <property type="term" value="F:magnesium ion binding"/>
    <property type="evidence" value="ECO:0007669"/>
    <property type="project" value="UniProtKB-ARBA"/>
</dbReference>
<dbReference type="SFLD" id="SFLDG01140">
    <property type="entry name" value="C2.B:_Phosphomannomutase_and_P"/>
    <property type="match status" value="1"/>
</dbReference>
<dbReference type="InterPro" id="IPR023214">
    <property type="entry name" value="HAD_sf"/>
</dbReference>
<comment type="caution">
    <text evidence="6">The sequence shown here is derived from an EMBL/GenBank/DDBJ whole genome shotgun (WGS) entry which is preliminary data.</text>
</comment>
<evidence type="ECO:0000256" key="1">
    <source>
        <dbReference type="ARBA" id="ARBA00001946"/>
    </source>
</evidence>
<evidence type="ECO:0000256" key="2">
    <source>
        <dbReference type="ARBA" id="ARBA00022723"/>
    </source>
</evidence>
<dbReference type="PROSITE" id="PS01228">
    <property type="entry name" value="COF_1"/>
    <property type="match status" value="1"/>
</dbReference>
<dbReference type="Gene3D" id="3.40.50.1000">
    <property type="entry name" value="HAD superfamily/HAD-like"/>
    <property type="match status" value="1"/>
</dbReference>
<dbReference type="InterPro" id="IPR036412">
    <property type="entry name" value="HAD-like_sf"/>
</dbReference>
<dbReference type="SFLD" id="SFLDS00003">
    <property type="entry name" value="Haloacid_Dehalogenase"/>
    <property type="match status" value="1"/>
</dbReference>
<evidence type="ECO:0000313" key="6">
    <source>
        <dbReference type="EMBL" id="OOS00200.1"/>
    </source>
</evidence>
<organism evidence="6 7">
    <name type="scientific">[Haemophilus] felis</name>
    <dbReference type="NCBI Taxonomy" id="123822"/>
    <lineage>
        <taxon>Bacteria</taxon>
        <taxon>Pseudomonadati</taxon>
        <taxon>Pseudomonadota</taxon>
        <taxon>Gammaproteobacteria</taxon>
        <taxon>Pasteurellales</taxon>
        <taxon>Pasteurellaceae</taxon>
    </lineage>
</organism>
<dbReference type="SUPFAM" id="SSF56784">
    <property type="entry name" value="HAD-like"/>
    <property type="match status" value="1"/>
</dbReference>
<evidence type="ECO:0000256" key="3">
    <source>
        <dbReference type="ARBA" id="ARBA00022801"/>
    </source>
</evidence>
<keyword evidence="2" id="KW-0479">Metal-binding</keyword>
<dbReference type="InterPro" id="IPR000150">
    <property type="entry name" value="Cof"/>
</dbReference>
<dbReference type="PANTHER" id="PTHR47267:SF4">
    <property type="entry name" value="PYRIDOXAL PHOSPHATE PHOSPHATASE YIGL"/>
    <property type="match status" value="1"/>
</dbReference>
<dbReference type="NCBIfam" id="TIGR01484">
    <property type="entry name" value="HAD-SF-IIB"/>
    <property type="match status" value="1"/>
</dbReference>
<evidence type="ECO:0000256" key="5">
    <source>
        <dbReference type="ARBA" id="ARBA00034778"/>
    </source>
</evidence>
<keyword evidence="3" id="KW-0378">Hydrolase</keyword>
<dbReference type="PANTHER" id="PTHR47267">
    <property type="match status" value="1"/>
</dbReference>
<comment type="cofactor">
    <cofactor evidence="1">
        <name>Mg(2+)</name>
        <dbReference type="ChEBI" id="CHEBI:18420"/>
    </cofactor>
</comment>
<dbReference type="InterPro" id="IPR006379">
    <property type="entry name" value="HAD-SF_hydro_IIB"/>
</dbReference>
<gene>
    <name evidence="6" type="ORF">B0188_10800</name>
</gene>
<keyword evidence="4" id="KW-0460">Magnesium</keyword>
<name>A0A1T0AU55_9PAST</name>
<dbReference type="PROSITE" id="PS01229">
    <property type="entry name" value="COF_2"/>
    <property type="match status" value="1"/>
</dbReference>
<sequence length="272" mass="30323">MNNANFRAVVSDLDGTLLNGQHILGEFSINILRKLADKGVDIILATGRSHVDVAYLLEKININNAVMITSNGAKAQSLQGDLLFSDNLNPEIALEIMQLPFDQTKVCVNSYQGNDWFINIDVPQLRHFHQESGFMYQVIDFSKHHGKNTEKVFFLGREPKDLIGLEQHIKQHYGDKVNVTYSTPICLEVMNKNVSKAKALESVLADRDYGMQNCIAFGDGLNDVEMLTQVGKGCIMENADPRLKALSLGLEEIGHHADEAVANYLQQCFNLS</sequence>
<comment type="similarity">
    <text evidence="5">Belongs to the HAD-like hydrolase superfamily. Cof family.</text>
</comment>
<dbReference type="NCBIfam" id="TIGR00099">
    <property type="entry name" value="Cof-subfamily"/>
    <property type="match status" value="1"/>
</dbReference>
<evidence type="ECO:0000256" key="4">
    <source>
        <dbReference type="ARBA" id="ARBA00022842"/>
    </source>
</evidence>
<dbReference type="EMBL" id="MUYB01000056">
    <property type="protein sequence ID" value="OOS00200.1"/>
    <property type="molecule type" value="Genomic_DNA"/>
</dbReference>
<dbReference type="GO" id="GO:0016791">
    <property type="term" value="F:phosphatase activity"/>
    <property type="evidence" value="ECO:0007669"/>
    <property type="project" value="UniProtKB-ARBA"/>
</dbReference>
<dbReference type="STRING" id="123822.B0188_10800"/>
<keyword evidence="7" id="KW-1185">Reference proteome</keyword>
<protein>
    <recommendedName>
        <fullName evidence="8">Hydrolase</fullName>
    </recommendedName>
</protein>
<accession>A0A1T0AU55</accession>
<dbReference type="OrthoDB" id="5498330at2"/>
<dbReference type="Proteomes" id="UP000190023">
    <property type="component" value="Unassembled WGS sequence"/>
</dbReference>
<evidence type="ECO:0000313" key="7">
    <source>
        <dbReference type="Proteomes" id="UP000190023"/>
    </source>
</evidence>
<dbReference type="Pfam" id="PF08282">
    <property type="entry name" value="Hydrolase_3"/>
    <property type="match status" value="1"/>
</dbReference>
<reference evidence="6 7" key="1">
    <citation type="submission" date="2017-02" db="EMBL/GenBank/DDBJ databases">
        <title>Draft genome sequence of Haemophilus felis CCUG 31170 type strain.</title>
        <authorList>
            <person name="Engstrom-Jakobsson H."/>
            <person name="Salva-Serra F."/>
            <person name="Thorell K."/>
            <person name="Gonzales-Siles L."/>
            <person name="Karlsson R."/>
            <person name="Boulund F."/>
            <person name="Engstrand L."/>
            <person name="Kristiansson E."/>
            <person name="Moore E."/>
        </authorList>
    </citation>
    <scope>NUCLEOTIDE SEQUENCE [LARGE SCALE GENOMIC DNA]</scope>
    <source>
        <strain evidence="6 7">CCUG 31170</strain>
    </source>
</reference>
<dbReference type="AlphaFoldDB" id="A0A1T0AU55"/>
<evidence type="ECO:0008006" key="8">
    <source>
        <dbReference type="Google" id="ProtNLM"/>
    </source>
</evidence>